<dbReference type="Gene3D" id="3.30.2350.10">
    <property type="entry name" value="Pseudouridine synthase"/>
    <property type="match status" value="1"/>
</dbReference>
<dbReference type="InterPro" id="IPR014780">
    <property type="entry name" value="tRNA_psdUridine_synth_TruB"/>
</dbReference>
<evidence type="ECO:0000256" key="3">
    <source>
        <dbReference type="ARBA" id="ARBA00022694"/>
    </source>
</evidence>
<keyword evidence="4 5" id="KW-0413">Isomerase</keyword>
<feature type="domain" description="Pseudouridine synthase II N-terminal" evidence="6">
    <location>
        <begin position="11"/>
        <end position="163"/>
    </location>
</feature>
<dbReference type="GO" id="GO:1990481">
    <property type="term" value="P:mRNA pseudouridine synthesis"/>
    <property type="evidence" value="ECO:0007669"/>
    <property type="project" value="TreeGrafter"/>
</dbReference>
<dbReference type="FunFam" id="3.30.2350.10:FF:000011">
    <property type="entry name" value="tRNA pseudouridine synthase B"/>
    <property type="match status" value="1"/>
</dbReference>
<dbReference type="Pfam" id="PF16198">
    <property type="entry name" value="TruB_C_2"/>
    <property type="match status" value="1"/>
</dbReference>
<dbReference type="NCBIfam" id="TIGR00431">
    <property type="entry name" value="TruB"/>
    <property type="match status" value="1"/>
</dbReference>
<sequence length="286" mass="32170">MTSHDVVASLRRILGIKKIGHAGTLDPEVTGVLPICIGKATRISEFLMESPKKYQGQLTLGKSTTTQDFTGETTERVDVYGVTKEEIERVFESFIGEIEQVPPMYSSVKIHGKKLYELARQGKEVVRKPRKVTIYDLKLIGCDLEHNNPTIDFQVVCSKGTYVRTLCVDIGNKLGYPAHMSKLVRLESGSFNLEQSLSLEEVERHVKENKLDEILVPMANSLPDFQEVVLSDEEILNKVFNGQVIRVESLKFDEGIFKVVNRDGKLVALYEKAKDSLIAKPIKVFK</sequence>
<dbReference type="Proteomes" id="UP000243739">
    <property type="component" value="Unassembled WGS sequence"/>
</dbReference>
<dbReference type="GO" id="GO:0003723">
    <property type="term" value="F:RNA binding"/>
    <property type="evidence" value="ECO:0007669"/>
    <property type="project" value="InterPro"/>
</dbReference>
<dbReference type="InterPro" id="IPR002501">
    <property type="entry name" value="PsdUridine_synth_N"/>
</dbReference>
<accession>A0A1D2YXN6</accession>
<reference evidence="8 9" key="1">
    <citation type="submission" date="2016-09" db="EMBL/GenBank/DDBJ databases">
        <title>Draft genome sequence for the type strain of Vulcanibacillus modesticaldus BR, a strictly anaerobic, moderately thermophilic, and nitrate-reducing bacterium from deep sea-hydrothermal vents of the Mid-Atlantic Ridge.</title>
        <authorList>
            <person name="Abin C.A."/>
            <person name="Hollibaugh J.T."/>
        </authorList>
    </citation>
    <scope>NUCLEOTIDE SEQUENCE [LARGE SCALE GENOMIC DNA]</scope>
    <source>
        <strain evidence="8 9">BR</strain>
    </source>
</reference>
<evidence type="ECO:0000256" key="1">
    <source>
        <dbReference type="ARBA" id="ARBA00000385"/>
    </source>
</evidence>
<evidence type="ECO:0000259" key="6">
    <source>
        <dbReference type="Pfam" id="PF01509"/>
    </source>
</evidence>
<organism evidence="8 9">
    <name type="scientific">Vulcanibacillus modesticaldus</name>
    <dbReference type="NCBI Taxonomy" id="337097"/>
    <lineage>
        <taxon>Bacteria</taxon>
        <taxon>Bacillati</taxon>
        <taxon>Bacillota</taxon>
        <taxon>Bacilli</taxon>
        <taxon>Bacillales</taxon>
        <taxon>Bacillaceae</taxon>
        <taxon>Vulcanibacillus</taxon>
    </lineage>
</organism>
<dbReference type="AlphaFoldDB" id="A0A1D2YXN6"/>
<evidence type="ECO:0000313" key="9">
    <source>
        <dbReference type="Proteomes" id="UP000243739"/>
    </source>
</evidence>
<feature type="domain" description="tRNA pseudouridylate synthase B C-terminal" evidence="7">
    <location>
        <begin position="164"/>
        <end position="220"/>
    </location>
</feature>
<dbReference type="OrthoDB" id="9802309at2"/>
<proteinExistence type="inferred from homology"/>
<dbReference type="HAMAP" id="MF_01080">
    <property type="entry name" value="TruB_bact"/>
    <property type="match status" value="1"/>
</dbReference>
<dbReference type="InterPro" id="IPR032819">
    <property type="entry name" value="TruB_C"/>
</dbReference>
<feature type="active site" description="Nucleophile" evidence="5">
    <location>
        <position position="26"/>
    </location>
</feature>
<dbReference type="PANTHER" id="PTHR13767:SF2">
    <property type="entry name" value="PSEUDOURIDYLATE SYNTHASE TRUB1"/>
    <property type="match status" value="1"/>
</dbReference>
<evidence type="ECO:0000256" key="2">
    <source>
        <dbReference type="ARBA" id="ARBA00005642"/>
    </source>
</evidence>
<comment type="caution">
    <text evidence="8">The sequence shown here is derived from an EMBL/GenBank/DDBJ whole genome shotgun (WGS) entry which is preliminary data.</text>
</comment>
<evidence type="ECO:0000256" key="4">
    <source>
        <dbReference type="ARBA" id="ARBA00023235"/>
    </source>
</evidence>
<evidence type="ECO:0000313" key="8">
    <source>
        <dbReference type="EMBL" id="OEG00492.1"/>
    </source>
</evidence>
<dbReference type="STRING" id="337097.BHF71_00625"/>
<dbReference type="GO" id="GO:0031119">
    <property type="term" value="P:tRNA pseudouridine synthesis"/>
    <property type="evidence" value="ECO:0007669"/>
    <property type="project" value="UniProtKB-UniRule"/>
</dbReference>
<gene>
    <name evidence="5" type="primary">truB</name>
    <name evidence="8" type="ORF">BHF71_00625</name>
</gene>
<dbReference type="EC" id="5.4.99.25" evidence="5"/>
<comment type="function">
    <text evidence="5">Responsible for synthesis of pseudouridine from uracil-55 in the psi GC loop of transfer RNAs.</text>
</comment>
<keyword evidence="9" id="KW-1185">Reference proteome</keyword>
<name>A0A1D2YXN6_9BACI</name>
<dbReference type="EMBL" id="MIJF01000001">
    <property type="protein sequence ID" value="OEG00492.1"/>
    <property type="molecule type" value="Genomic_DNA"/>
</dbReference>
<dbReference type="CDD" id="cd02573">
    <property type="entry name" value="PseudoU_synth_EcTruB"/>
    <property type="match status" value="1"/>
</dbReference>
<dbReference type="SUPFAM" id="SSF55120">
    <property type="entry name" value="Pseudouridine synthase"/>
    <property type="match status" value="1"/>
</dbReference>
<dbReference type="PANTHER" id="PTHR13767">
    <property type="entry name" value="TRNA-PSEUDOURIDINE SYNTHASE"/>
    <property type="match status" value="1"/>
</dbReference>
<evidence type="ECO:0000259" key="7">
    <source>
        <dbReference type="Pfam" id="PF16198"/>
    </source>
</evidence>
<protein>
    <recommendedName>
        <fullName evidence="5">tRNA pseudouridine synthase B</fullName>
        <ecNumber evidence="5">5.4.99.25</ecNumber>
    </recommendedName>
    <alternativeName>
        <fullName evidence="5">tRNA pseudouridine(55) synthase</fullName>
        <shortName evidence="5">Psi55 synthase</shortName>
    </alternativeName>
    <alternativeName>
        <fullName evidence="5">tRNA pseudouridylate synthase</fullName>
    </alternativeName>
    <alternativeName>
        <fullName evidence="5">tRNA-uridine isomerase</fullName>
    </alternativeName>
</protein>
<evidence type="ECO:0000256" key="5">
    <source>
        <dbReference type="HAMAP-Rule" id="MF_01080"/>
    </source>
</evidence>
<dbReference type="GO" id="GO:0160148">
    <property type="term" value="F:tRNA pseudouridine(55) synthase activity"/>
    <property type="evidence" value="ECO:0007669"/>
    <property type="project" value="UniProtKB-EC"/>
</dbReference>
<dbReference type="Pfam" id="PF01509">
    <property type="entry name" value="TruB_N"/>
    <property type="match status" value="1"/>
</dbReference>
<comment type="similarity">
    <text evidence="2 5">Belongs to the pseudouridine synthase TruB family. Type 1 subfamily.</text>
</comment>
<comment type="catalytic activity">
    <reaction evidence="1 5">
        <text>uridine(55) in tRNA = pseudouridine(55) in tRNA</text>
        <dbReference type="Rhea" id="RHEA:42532"/>
        <dbReference type="Rhea" id="RHEA-COMP:10101"/>
        <dbReference type="Rhea" id="RHEA-COMP:10102"/>
        <dbReference type="ChEBI" id="CHEBI:65314"/>
        <dbReference type="ChEBI" id="CHEBI:65315"/>
        <dbReference type="EC" id="5.4.99.25"/>
    </reaction>
</comment>
<keyword evidence="3 5" id="KW-0819">tRNA processing</keyword>
<dbReference type="InterPro" id="IPR020103">
    <property type="entry name" value="PsdUridine_synth_cat_dom_sf"/>
</dbReference>